<dbReference type="SUPFAM" id="SSF54197">
    <property type="entry name" value="HIT-like"/>
    <property type="match status" value="1"/>
</dbReference>
<dbReference type="InterPro" id="IPR011146">
    <property type="entry name" value="HIT-like"/>
</dbReference>
<gene>
    <name evidence="5" type="ORF">VRLFYP33_02103</name>
</gene>
<feature type="active site" description="Tele-AMP-histidine intermediate" evidence="1">
    <location>
        <position position="101"/>
    </location>
</feature>
<evidence type="ECO:0000259" key="4">
    <source>
        <dbReference type="PROSITE" id="PS51084"/>
    </source>
</evidence>
<evidence type="ECO:0000256" key="2">
    <source>
        <dbReference type="PIRSR" id="PIRSR601310-3"/>
    </source>
</evidence>
<name>A0A6N3EZV0_9FIRM</name>
<dbReference type="OrthoDB" id="9784774at2"/>
<accession>A0A6N3EZV0</accession>
<reference evidence="5" key="1">
    <citation type="submission" date="2019-11" db="EMBL/GenBank/DDBJ databases">
        <authorList>
            <person name="Feng L."/>
        </authorList>
    </citation>
    <scope>NUCLEOTIDE SEQUENCE</scope>
    <source>
        <strain evidence="5">VrattiLFYP33</strain>
    </source>
</reference>
<proteinExistence type="predicted"/>
<protein>
    <submittedName>
        <fullName evidence="5">HIT-like protein</fullName>
        <ecNumber evidence="5">3.-.-.-</ecNumber>
    </submittedName>
</protein>
<dbReference type="Gene3D" id="3.30.428.10">
    <property type="entry name" value="HIT-like"/>
    <property type="match status" value="1"/>
</dbReference>
<feature type="domain" description="HIT" evidence="4">
    <location>
        <begin position="6"/>
        <end position="115"/>
    </location>
</feature>
<dbReference type="PROSITE" id="PS51084">
    <property type="entry name" value="HIT_2"/>
    <property type="match status" value="1"/>
</dbReference>
<dbReference type="Pfam" id="PF01230">
    <property type="entry name" value="HIT"/>
    <property type="match status" value="1"/>
</dbReference>
<dbReference type="PANTHER" id="PTHR23089">
    <property type="entry name" value="HISTIDINE TRIAD HIT PROTEIN"/>
    <property type="match status" value="1"/>
</dbReference>
<dbReference type="AlphaFoldDB" id="A0A6N3EZV0"/>
<feature type="short sequence motif" description="Histidine triad motif" evidence="2 3">
    <location>
        <begin position="99"/>
        <end position="103"/>
    </location>
</feature>
<sequence>MSDECIFCKIIKGEIPCNKVLENDKFLAFHDINPVTKVHILVIPKNHVANIAHLTDEKAAYVEGILPFIKEVAKEAGLSADGYRVVFNTGAKAGQSVFHLHAHILGGQELGWPEI</sequence>
<dbReference type="RefSeq" id="WP_021842083.1">
    <property type="nucleotide sequence ID" value="NZ_CACRUX010000092.1"/>
</dbReference>
<dbReference type="InterPro" id="IPR001310">
    <property type="entry name" value="Histidine_triad_HIT"/>
</dbReference>
<dbReference type="EMBL" id="CACRUX010000092">
    <property type="protein sequence ID" value="VYU45357.1"/>
    <property type="molecule type" value="Genomic_DNA"/>
</dbReference>
<evidence type="ECO:0000256" key="1">
    <source>
        <dbReference type="PIRSR" id="PIRSR601310-1"/>
    </source>
</evidence>
<organism evidence="5">
    <name type="scientific">Veillonella ratti</name>
    <dbReference type="NCBI Taxonomy" id="103892"/>
    <lineage>
        <taxon>Bacteria</taxon>
        <taxon>Bacillati</taxon>
        <taxon>Bacillota</taxon>
        <taxon>Negativicutes</taxon>
        <taxon>Veillonellales</taxon>
        <taxon>Veillonellaceae</taxon>
        <taxon>Veillonella</taxon>
    </lineage>
</organism>
<evidence type="ECO:0000256" key="3">
    <source>
        <dbReference type="PROSITE-ProRule" id="PRU00464"/>
    </source>
</evidence>
<dbReference type="InterPro" id="IPR036265">
    <property type="entry name" value="HIT-like_sf"/>
</dbReference>
<dbReference type="GO" id="GO:0016787">
    <property type="term" value="F:hydrolase activity"/>
    <property type="evidence" value="ECO:0007669"/>
    <property type="project" value="UniProtKB-KW"/>
</dbReference>
<evidence type="ECO:0000313" key="5">
    <source>
        <dbReference type="EMBL" id="VYU45357.1"/>
    </source>
</evidence>
<dbReference type="PRINTS" id="PR00332">
    <property type="entry name" value="HISTRIAD"/>
</dbReference>
<dbReference type="GeneID" id="91963903"/>
<dbReference type="EC" id="3.-.-.-" evidence="5"/>
<keyword evidence="5" id="KW-0378">Hydrolase</keyword>
<dbReference type="CDD" id="cd01276">
    <property type="entry name" value="PKCI_related"/>
    <property type="match status" value="1"/>
</dbReference>